<dbReference type="Pfam" id="PF00096">
    <property type="entry name" value="zf-C2H2"/>
    <property type="match status" value="2"/>
</dbReference>
<feature type="compositionally biased region" description="Polar residues" evidence="8">
    <location>
        <begin position="30"/>
        <end position="39"/>
    </location>
</feature>
<evidence type="ECO:0000313" key="11">
    <source>
        <dbReference type="Proteomes" id="UP000663850"/>
    </source>
</evidence>
<feature type="domain" description="C2H2-type" evidence="9">
    <location>
        <begin position="174"/>
        <end position="202"/>
    </location>
</feature>
<keyword evidence="4 7" id="KW-0863">Zinc-finger</keyword>
<keyword evidence="2" id="KW-0479">Metal-binding</keyword>
<keyword evidence="3" id="KW-0677">Repeat</keyword>
<dbReference type="SUPFAM" id="SSF57667">
    <property type="entry name" value="beta-beta-alpha zinc fingers"/>
    <property type="match status" value="1"/>
</dbReference>
<dbReference type="GO" id="GO:0008270">
    <property type="term" value="F:zinc ion binding"/>
    <property type="evidence" value="ECO:0007669"/>
    <property type="project" value="UniProtKB-KW"/>
</dbReference>
<name>A0A8H3CD75_9AGAM</name>
<sequence length="203" mass="22257">MYSPALIEAMPGNIDLQLMYEPGTVDWASDRSSVPSPQRDQLPRSYPSPGLYPSTVHGNAFGELHNPAAFPNLDPLNQAIIPSINHQSPDAFPLNSDSSTYHPESYLPALSMAPIPLTRLHLLPSVQPLGSEPVSPGGTRRARRQNTCDICGKEVRRPGVLVDHMNSHTGERPHQCPHCTRVFTTRSNMQRHIGNFHGGDSGK</sequence>
<evidence type="ECO:0000256" key="2">
    <source>
        <dbReference type="ARBA" id="ARBA00022723"/>
    </source>
</evidence>
<dbReference type="SMART" id="SM00355">
    <property type="entry name" value="ZnF_C2H2"/>
    <property type="match status" value="2"/>
</dbReference>
<evidence type="ECO:0000256" key="8">
    <source>
        <dbReference type="SAM" id="MobiDB-lite"/>
    </source>
</evidence>
<dbReference type="PROSITE" id="PS50157">
    <property type="entry name" value="ZINC_FINGER_C2H2_2"/>
    <property type="match status" value="2"/>
</dbReference>
<dbReference type="EMBL" id="CAJMWZ010003645">
    <property type="protein sequence ID" value="CAE6477138.1"/>
    <property type="molecule type" value="Genomic_DNA"/>
</dbReference>
<protein>
    <recommendedName>
        <fullName evidence="9">C2H2-type domain-containing protein</fullName>
    </recommendedName>
</protein>
<dbReference type="InterPro" id="IPR036236">
    <property type="entry name" value="Znf_C2H2_sf"/>
</dbReference>
<keyword evidence="5" id="KW-0862">Zinc</keyword>
<evidence type="ECO:0000256" key="7">
    <source>
        <dbReference type="PROSITE-ProRule" id="PRU00042"/>
    </source>
</evidence>
<comment type="caution">
    <text evidence="10">The sequence shown here is derived from an EMBL/GenBank/DDBJ whole genome shotgun (WGS) entry which is preliminary data.</text>
</comment>
<dbReference type="PROSITE" id="PS00028">
    <property type="entry name" value="ZINC_FINGER_C2H2_1"/>
    <property type="match status" value="2"/>
</dbReference>
<dbReference type="Gene3D" id="3.30.160.60">
    <property type="entry name" value="Classic Zinc Finger"/>
    <property type="match status" value="2"/>
</dbReference>
<dbReference type="Proteomes" id="UP000663850">
    <property type="component" value="Unassembled WGS sequence"/>
</dbReference>
<reference evidence="10" key="1">
    <citation type="submission" date="2021-01" db="EMBL/GenBank/DDBJ databases">
        <authorList>
            <person name="Kaushik A."/>
        </authorList>
    </citation>
    <scope>NUCLEOTIDE SEQUENCE</scope>
    <source>
        <strain evidence="10">Type strain: AG8-Rh-89/</strain>
    </source>
</reference>
<dbReference type="GO" id="GO:0005694">
    <property type="term" value="C:chromosome"/>
    <property type="evidence" value="ECO:0007669"/>
    <property type="project" value="UniProtKB-ARBA"/>
</dbReference>
<evidence type="ECO:0000256" key="3">
    <source>
        <dbReference type="ARBA" id="ARBA00022737"/>
    </source>
</evidence>
<evidence type="ECO:0000256" key="6">
    <source>
        <dbReference type="ARBA" id="ARBA00023242"/>
    </source>
</evidence>
<dbReference type="PANTHER" id="PTHR24388:SF54">
    <property type="entry name" value="PROTEIN ESCARGOT"/>
    <property type="match status" value="1"/>
</dbReference>
<feature type="region of interest" description="Disordered" evidence="8">
    <location>
        <begin position="29"/>
        <end position="48"/>
    </location>
</feature>
<proteinExistence type="predicted"/>
<dbReference type="GO" id="GO:0045893">
    <property type="term" value="P:positive regulation of DNA-templated transcription"/>
    <property type="evidence" value="ECO:0007669"/>
    <property type="project" value="UniProtKB-ARBA"/>
</dbReference>
<dbReference type="GO" id="GO:0000981">
    <property type="term" value="F:DNA-binding transcription factor activity, RNA polymerase II-specific"/>
    <property type="evidence" value="ECO:0007669"/>
    <property type="project" value="TreeGrafter"/>
</dbReference>
<dbReference type="InterPro" id="IPR050527">
    <property type="entry name" value="Snail/Krueppel_Znf"/>
</dbReference>
<dbReference type="PANTHER" id="PTHR24388">
    <property type="entry name" value="ZINC FINGER PROTEIN"/>
    <property type="match status" value="1"/>
</dbReference>
<keyword evidence="6" id="KW-0539">Nucleus</keyword>
<dbReference type="FunFam" id="3.30.160.60:FF:001732">
    <property type="entry name" value="Zgc:162936"/>
    <property type="match status" value="1"/>
</dbReference>
<evidence type="ECO:0000259" key="9">
    <source>
        <dbReference type="PROSITE" id="PS50157"/>
    </source>
</evidence>
<comment type="subcellular location">
    <subcellularLocation>
        <location evidence="1">Nucleus</location>
    </subcellularLocation>
</comment>
<evidence type="ECO:0000313" key="10">
    <source>
        <dbReference type="EMBL" id="CAE6477138.1"/>
    </source>
</evidence>
<evidence type="ECO:0000256" key="4">
    <source>
        <dbReference type="ARBA" id="ARBA00022771"/>
    </source>
</evidence>
<feature type="domain" description="C2H2-type" evidence="9">
    <location>
        <begin position="146"/>
        <end position="173"/>
    </location>
</feature>
<accession>A0A8H3CD75</accession>
<gene>
    <name evidence="10" type="ORF">RDB_LOCUS70145</name>
</gene>
<dbReference type="InterPro" id="IPR013087">
    <property type="entry name" value="Znf_C2H2_type"/>
</dbReference>
<dbReference type="GO" id="GO:0005634">
    <property type="term" value="C:nucleus"/>
    <property type="evidence" value="ECO:0007669"/>
    <property type="project" value="UniProtKB-SubCell"/>
</dbReference>
<organism evidence="10 11">
    <name type="scientific">Rhizoctonia solani</name>
    <dbReference type="NCBI Taxonomy" id="456999"/>
    <lineage>
        <taxon>Eukaryota</taxon>
        <taxon>Fungi</taxon>
        <taxon>Dikarya</taxon>
        <taxon>Basidiomycota</taxon>
        <taxon>Agaricomycotina</taxon>
        <taxon>Agaricomycetes</taxon>
        <taxon>Cantharellales</taxon>
        <taxon>Ceratobasidiaceae</taxon>
        <taxon>Rhizoctonia</taxon>
    </lineage>
</organism>
<evidence type="ECO:0000256" key="5">
    <source>
        <dbReference type="ARBA" id="ARBA00022833"/>
    </source>
</evidence>
<dbReference type="GO" id="GO:0000978">
    <property type="term" value="F:RNA polymerase II cis-regulatory region sequence-specific DNA binding"/>
    <property type="evidence" value="ECO:0007669"/>
    <property type="project" value="TreeGrafter"/>
</dbReference>
<dbReference type="AlphaFoldDB" id="A0A8H3CD75"/>
<evidence type="ECO:0000256" key="1">
    <source>
        <dbReference type="ARBA" id="ARBA00004123"/>
    </source>
</evidence>